<evidence type="ECO:0000256" key="1">
    <source>
        <dbReference type="ARBA" id="ARBA00004776"/>
    </source>
</evidence>
<evidence type="ECO:0000313" key="6">
    <source>
        <dbReference type="EMBL" id="MBN8205320.1"/>
    </source>
</evidence>
<dbReference type="InterPro" id="IPR029044">
    <property type="entry name" value="Nucleotide-diphossugar_trans"/>
</dbReference>
<keyword evidence="4" id="KW-0808">Transferase</keyword>
<evidence type="ECO:0000256" key="4">
    <source>
        <dbReference type="ARBA" id="ARBA00022679"/>
    </source>
</evidence>
<organism evidence="6 7">
    <name type="scientific">Microbacterium esteraromaticum</name>
    <dbReference type="NCBI Taxonomy" id="57043"/>
    <lineage>
        <taxon>Bacteria</taxon>
        <taxon>Bacillati</taxon>
        <taxon>Actinomycetota</taxon>
        <taxon>Actinomycetes</taxon>
        <taxon>Micrococcales</taxon>
        <taxon>Microbacteriaceae</taxon>
        <taxon>Microbacterium</taxon>
    </lineage>
</organism>
<sequence>MAGGGSPMVDGGLGVEEEDGDLVNERSAVVVVATYKRPDHVRTCLEHIRQQTRKPQRIVVVDASPDILTEAVVAEFPEVDYRRNDLGIGTLAASRAIGVQGATEDVIAFIDDDAYAEPQWLAEILRAFDAPGVGAVGGRADNNRPEEEREGWDRIGRFLPNGTLTGNFGADPGRIVETDHMLGANMSVSSNALRAIGGIHDYYPGTCLREDSDLALRVKLAGYRVVFAPRAVVLHVAGEYAKGKRFDLRYRFYAARNHVLLLTTVLGWRDPHLLRHIARVLRMAIREVWEGVTGTVAKPTVRAKVRRLGGGMARAGADLVGTCVGLGASLKPNDRAYSASSEWKAS</sequence>
<dbReference type="PANTHER" id="PTHR43179">
    <property type="entry name" value="RHAMNOSYLTRANSFERASE WBBL"/>
    <property type="match status" value="1"/>
</dbReference>
<keyword evidence="3" id="KW-0328">Glycosyltransferase</keyword>
<name>A0A939DUV1_9MICO</name>
<comment type="caution">
    <text evidence="6">The sequence shown here is derived from an EMBL/GenBank/DDBJ whole genome shotgun (WGS) entry which is preliminary data.</text>
</comment>
<gene>
    <name evidence="6" type="ORF">JF543_05045</name>
</gene>
<accession>A0A939DUV1</accession>
<comment type="similarity">
    <text evidence="2">Belongs to the glycosyltransferase 2 family.</text>
</comment>
<evidence type="ECO:0000256" key="2">
    <source>
        <dbReference type="ARBA" id="ARBA00006739"/>
    </source>
</evidence>
<dbReference type="PANTHER" id="PTHR43179:SF12">
    <property type="entry name" value="GALACTOFURANOSYLTRANSFERASE GLFT2"/>
    <property type="match status" value="1"/>
</dbReference>
<dbReference type="GO" id="GO:0016757">
    <property type="term" value="F:glycosyltransferase activity"/>
    <property type="evidence" value="ECO:0007669"/>
    <property type="project" value="UniProtKB-KW"/>
</dbReference>
<comment type="pathway">
    <text evidence="1">Cell wall biogenesis; cell wall polysaccharide biosynthesis.</text>
</comment>
<dbReference type="Gene3D" id="3.90.550.10">
    <property type="entry name" value="Spore Coat Polysaccharide Biosynthesis Protein SpsA, Chain A"/>
    <property type="match status" value="1"/>
</dbReference>
<protein>
    <submittedName>
        <fullName evidence="6">Glycosyltransferase family 2 protein</fullName>
    </submittedName>
</protein>
<dbReference type="AlphaFoldDB" id="A0A939DUV1"/>
<evidence type="ECO:0000313" key="7">
    <source>
        <dbReference type="Proteomes" id="UP000664385"/>
    </source>
</evidence>
<feature type="domain" description="Glycosyltransferase 2-like" evidence="5">
    <location>
        <begin position="30"/>
        <end position="174"/>
    </location>
</feature>
<reference evidence="6" key="1">
    <citation type="submission" date="2020-12" db="EMBL/GenBank/DDBJ databases">
        <title>PHA producing bacteria isolated from mangrove.</title>
        <authorList>
            <person name="Zheng W."/>
            <person name="Yu S."/>
            <person name="Huang Y."/>
        </authorList>
    </citation>
    <scope>NUCLEOTIDE SEQUENCE</scope>
    <source>
        <strain evidence="6">GN8-5</strain>
    </source>
</reference>
<proteinExistence type="inferred from homology"/>
<dbReference type="EMBL" id="JAEMWU010000001">
    <property type="protein sequence ID" value="MBN8205320.1"/>
    <property type="molecule type" value="Genomic_DNA"/>
</dbReference>
<dbReference type="SUPFAM" id="SSF53448">
    <property type="entry name" value="Nucleotide-diphospho-sugar transferases"/>
    <property type="match status" value="1"/>
</dbReference>
<evidence type="ECO:0000259" key="5">
    <source>
        <dbReference type="Pfam" id="PF00535"/>
    </source>
</evidence>
<dbReference type="RefSeq" id="WP_206822910.1">
    <property type="nucleotide sequence ID" value="NZ_JAEMWU010000001.1"/>
</dbReference>
<dbReference type="InterPro" id="IPR001173">
    <property type="entry name" value="Glyco_trans_2-like"/>
</dbReference>
<dbReference type="Proteomes" id="UP000664385">
    <property type="component" value="Unassembled WGS sequence"/>
</dbReference>
<evidence type="ECO:0000256" key="3">
    <source>
        <dbReference type="ARBA" id="ARBA00022676"/>
    </source>
</evidence>
<dbReference type="Pfam" id="PF00535">
    <property type="entry name" value="Glycos_transf_2"/>
    <property type="match status" value="1"/>
</dbReference>